<protein>
    <recommendedName>
        <fullName evidence="9">Bulb-type lectin domain-containing protein</fullName>
    </recommendedName>
</protein>
<comment type="caution">
    <text evidence="7">The sequence shown here is derived from an EMBL/GenBank/DDBJ whole genome shotgun (WGS) entry which is preliminary data.</text>
</comment>
<evidence type="ECO:0000259" key="6">
    <source>
        <dbReference type="Pfam" id="PF01453"/>
    </source>
</evidence>
<evidence type="ECO:0000256" key="1">
    <source>
        <dbReference type="ARBA" id="ARBA00022729"/>
    </source>
</evidence>
<dbReference type="GO" id="GO:0048544">
    <property type="term" value="P:recognition of pollen"/>
    <property type="evidence" value="ECO:0007669"/>
    <property type="project" value="InterPro"/>
</dbReference>
<accession>A0A978W3N6</accession>
<dbReference type="Pfam" id="PF01453">
    <property type="entry name" value="B_lectin"/>
    <property type="match status" value="1"/>
</dbReference>
<keyword evidence="4" id="KW-1133">Transmembrane helix</keyword>
<name>A0A978W3N6_ZIZJJ</name>
<dbReference type="PANTHER" id="PTHR32444">
    <property type="entry name" value="BULB-TYPE LECTIN DOMAIN-CONTAINING PROTEIN"/>
    <property type="match status" value="1"/>
</dbReference>
<dbReference type="SUPFAM" id="SSF51110">
    <property type="entry name" value="alpha-D-mannose-specific plant lectins"/>
    <property type="match status" value="1"/>
</dbReference>
<evidence type="ECO:0000313" key="8">
    <source>
        <dbReference type="Proteomes" id="UP000813462"/>
    </source>
</evidence>
<evidence type="ECO:0000256" key="2">
    <source>
        <dbReference type="ARBA" id="ARBA00023157"/>
    </source>
</evidence>
<dbReference type="Gene3D" id="3.30.200.20">
    <property type="entry name" value="Phosphorylase Kinase, domain 1"/>
    <property type="match status" value="1"/>
</dbReference>
<dbReference type="AlphaFoldDB" id="A0A978W3N6"/>
<reference evidence="7" key="1">
    <citation type="journal article" date="2021" name="Front. Plant Sci.">
        <title>Chromosome-Scale Genome Assembly for Chinese Sour Jujube and Insights Into Its Genome Evolution and Domestication Signature.</title>
        <authorList>
            <person name="Shen L.-Y."/>
            <person name="Luo H."/>
            <person name="Wang X.-L."/>
            <person name="Wang X.-M."/>
            <person name="Qiu X.-J."/>
            <person name="Liu H."/>
            <person name="Zhou S.-S."/>
            <person name="Jia K.-H."/>
            <person name="Nie S."/>
            <person name="Bao Y.-T."/>
            <person name="Zhang R.-G."/>
            <person name="Yun Q.-Z."/>
            <person name="Chai Y.-H."/>
            <person name="Lu J.-Y."/>
            <person name="Li Y."/>
            <person name="Zhao S.-W."/>
            <person name="Mao J.-F."/>
            <person name="Jia S.-G."/>
            <person name="Mao Y.-M."/>
        </authorList>
    </citation>
    <scope>NUCLEOTIDE SEQUENCE</scope>
    <source>
        <strain evidence="7">AT0</strain>
        <tissue evidence="7">Leaf</tissue>
    </source>
</reference>
<keyword evidence="2" id="KW-1015">Disulfide bond</keyword>
<dbReference type="EMBL" id="JAEACU010000001">
    <property type="protein sequence ID" value="KAH7546570.1"/>
    <property type="molecule type" value="Genomic_DNA"/>
</dbReference>
<feature type="domain" description="S-locus glycoprotein" evidence="5">
    <location>
        <begin position="86"/>
        <end position="179"/>
    </location>
</feature>
<dbReference type="PANTHER" id="PTHR32444:SF234">
    <property type="entry name" value="RECEPTOR-LIKE SERINE_THREONINE-PROTEIN KINASE"/>
    <property type="match status" value="1"/>
</dbReference>
<dbReference type="Proteomes" id="UP000813462">
    <property type="component" value="Unassembled WGS sequence"/>
</dbReference>
<evidence type="ECO:0000259" key="5">
    <source>
        <dbReference type="Pfam" id="PF00954"/>
    </source>
</evidence>
<evidence type="ECO:0000256" key="4">
    <source>
        <dbReference type="SAM" id="Phobius"/>
    </source>
</evidence>
<keyword evidence="4" id="KW-0472">Membrane</keyword>
<gene>
    <name evidence="7" type="ORF">FEM48_Zijuj01G0214800</name>
</gene>
<evidence type="ECO:0008006" key="9">
    <source>
        <dbReference type="Google" id="ProtNLM"/>
    </source>
</evidence>
<dbReference type="Pfam" id="PF00954">
    <property type="entry name" value="S_locus_glycop"/>
    <property type="match status" value="1"/>
</dbReference>
<sequence>MEDLNWVSSVLVIPYTEQAILSFSDNKSSVVWSASPTKSVQAPILQVLDTRNLELRNEKYDNSENHLWQRFDYPRDTLLPGSEKYYRTGPWNGLGYSGAPELKPNPLFNFEFVSNKDEVYYNFYLKNEFAKSRVVVDQTNGYTRSCYGCNSGTQSWEVFMLEPRDNCDRHVVCCVDIKCGGANGEGKVKIALEVLAVIFVICGMLLLAHYIHNFRVKKGLEDNLGTYSRIKNQNNEGQTENLELLFFDLDKISEATSNISSNNKIEKGNFGPAYKVMLQQAERTTESNNNLSYYAS</sequence>
<keyword evidence="3" id="KW-0325">Glycoprotein</keyword>
<evidence type="ECO:0000313" key="7">
    <source>
        <dbReference type="EMBL" id="KAH7546570.1"/>
    </source>
</evidence>
<dbReference type="InterPro" id="IPR036426">
    <property type="entry name" value="Bulb-type_lectin_dom_sf"/>
</dbReference>
<proteinExistence type="predicted"/>
<keyword evidence="1" id="KW-0732">Signal</keyword>
<organism evidence="7 8">
    <name type="scientific">Ziziphus jujuba var. spinosa</name>
    <dbReference type="NCBI Taxonomy" id="714518"/>
    <lineage>
        <taxon>Eukaryota</taxon>
        <taxon>Viridiplantae</taxon>
        <taxon>Streptophyta</taxon>
        <taxon>Embryophyta</taxon>
        <taxon>Tracheophyta</taxon>
        <taxon>Spermatophyta</taxon>
        <taxon>Magnoliopsida</taxon>
        <taxon>eudicotyledons</taxon>
        <taxon>Gunneridae</taxon>
        <taxon>Pentapetalae</taxon>
        <taxon>rosids</taxon>
        <taxon>fabids</taxon>
        <taxon>Rosales</taxon>
        <taxon>Rhamnaceae</taxon>
        <taxon>Paliureae</taxon>
        <taxon>Ziziphus</taxon>
    </lineage>
</organism>
<feature type="transmembrane region" description="Helical" evidence="4">
    <location>
        <begin position="190"/>
        <end position="211"/>
    </location>
</feature>
<dbReference type="InterPro" id="IPR001480">
    <property type="entry name" value="Bulb-type_lectin_dom"/>
</dbReference>
<dbReference type="InterPro" id="IPR000858">
    <property type="entry name" value="S_locus_glycoprot_dom"/>
</dbReference>
<keyword evidence="4" id="KW-0812">Transmembrane</keyword>
<feature type="domain" description="Bulb-type lectin" evidence="6">
    <location>
        <begin position="16"/>
        <end position="83"/>
    </location>
</feature>
<evidence type="ECO:0000256" key="3">
    <source>
        <dbReference type="ARBA" id="ARBA00023180"/>
    </source>
</evidence>